<proteinExistence type="inferred from homology"/>
<protein>
    <submittedName>
        <fullName evidence="15">AMIGO3 protein</fullName>
    </submittedName>
</protein>
<dbReference type="Gene3D" id="3.40.50.10140">
    <property type="entry name" value="Toll/interleukin-1 receptor homology (TIR) domain"/>
    <property type="match status" value="1"/>
</dbReference>
<dbReference type="InterPro" id="IPR032675">
    <property type="entry name" value="LRR_dom_sf"/>
</dbReference>
<dbReference type="InterPro" id="IPR003591">
    <property type="entry name" value="Leu-rich_rpt_typical-subtyp"/>
</dbReference>
<keyword evidence="10" id="KW-0472">Membrane</keyword>
<dbReference type="PANTHER" id="PTHR24365:SF522">
    <property type="entry name" value="LOW QUALITY PROTEIN: TOLL-LIKE RECEPTOR 13-RELATED"/>
    <property type="match status" value="1"/>
</dbReference>
<evidence type="ECO:0000256" key="4">
    <source>
        <dbReference type="ARBA" id="ARBA00022614"/>
    </source>
</evidence>
<evidence type="ECO:0000256" key="11">
    <source>
        <dbReference type="ARBA" id="ARBA00023170"/>
    </source>
</evidence>
<sequence length="423" mass="47701">MFSARLEEEGQYTVSYIERDFPGRFGNLLEAMDHFVKNSRTILGIITMDSLRNANDSGLCRHGLGIARQLEIEQGAHHQLKLIMLEDMDSMKNNLAQEDRGRVFSIIREGQVSNGSCPTDGREQRRAAGVIKEDLECKRRRIPKISTSHGCVVRKVADQTIVSCSGLGLTAIPHDVPPDTTVFDLSFNCIPVIQNSSLASLQHLKHLNLSHSCVHHIQTGAFNNVSQLKVLNLEHNGLTVLQKFSFSALHSLEKLILSHNNLTAINPESLHNLINLNSEDENWVQSLSNRLEVEGYPDKDFKLGQDVSENIDDFLEHSRTILGIISRNSLSSGWCRHELSTARQLEIDQGGNHQLILIMLETPAQIVENTTLEVHGNEEHVLFSIIRNKTYLYWPEDGRDEPECWERLKRDIGAPVVEEQAQD</sequence>
<dbReference type="GO" id="GO:0005886">
    <property type="term" value="C:plasma membrane"/>
    <property type="evidence" value="ECO:0007669"/>
    <property type="project" value="TreeGrafter"/>
</dbReference>
<keyword evidence="7" id="KW-0677">Repeat</keyword>
<dbReference type="PROSITE" id="PS50104">
    <property type="entry name" value="TIR"/>
    <property type="match status" value="1"/>
</dbReference>
<dbReference type="Proteomes" id="UP000838412">
    <property type="component" value="Chromosome 14"/>
</dbReference>
<keyword evidence="4" id="KW-0433">Leucine-rich repeat</keyword>
<evidence type="ECO:0000313" key="16">
    <source>
        <dbReference type="Proteomes" id="UP000838412"/>
    </source>
</evidence>
<evidence type="ECO:0000256" key="3">
    <source>
        <dbReference type="ARBA" id="ARBA00022588"/>
    </source>
</evidence>
<dbReference type="SUPFAM" id="SSF52058">
    <property type="entry name" value="L domain-like"/>
    <property type="match status" value="1"/>
</dbReference>
<evidence type="ECO:0000256" key="1">
    <source>
        <dbReference type="ARBA" id="ARBA00004167"/>
    </source>
</evidence>
<dbReference type="Pfam" id="PF13855">
    <property type="entry name" value="LRR_8"/>
    <property type="match status" value="1"/>
</dbReference>
<dbReference type="GO" id="GO:0045087">
    <property type="term" value="P:innate immune response"/>
    <property type="evidence" value="ECO:0007669"/>
    <property type="project" value="UniProtKB-KW"/>
</dbReference>
<comment type="similarity">
    <text evidence="2">Belongs to the Toll-like receptor family.</text>
</comment>
<evidence type="ECO:0000256" key="12">
    <source>
        <dbReference type="ARBA" id="ARBA00023180"/>
    </source>
</evidence>
<evidence type="ECO:0000259" key="14">
    <source>
        <dbReference type="PROSITE" id="PS50104"/>
    </source>
</evidence>
<feature type="domain" description="TIR" evidence="14">
    <location>
        <begin position="268"/>
        <end position="412"/>
    </location>
</feature>
<keyword evidence="8" id="KW-0391">Immunity</keyword>
<dbReference type="EMBL" id="OV696699">
    <property type="protein sequence ID" value="CAH1244411.1"/>
    <property type="molecule type" value="Genomic_DNA"/>
</dbReference>
<keyword evidence="6" id="KW-0732">Signal</keyword>
<evidence type="ECO:0000256" key="5">
    <source>
        <dbReference type="ARBA" id="ARBA00022692"/>
    </source>
</evidence>
<evidence type="ECO:0000313" key="15">
    <source>
        <dbReference type="EMBL" id="CAH1244411.1"/>
    </source>
</evidence>
<gene>
    <name evidence="15" type="primary">AMIGO3</name>
    <name evidence="15" type="ORF">BLAG_LOCUS7053</name>
</gene>
<keyword evidence="16" id="KW-1185">Reference proteome</keyword>
<evidence type="ECO:0000256" key="6">
    <source>
        <dbReference type="ARBA" id="ARBA00022729"/>
    </source>
</evidence>
<keyword evidence="11" id="KW-0675">Receptor</keyword>
<evidence type="ECO:0000256" key="2">
    <source>
        <dbReference type="ARBA" id="ARBA00009634"/>
    </source>
</evidence>
<evidence type="ECO:0000256" key="13">
    <source>
        <dbReference type="ARBA" id="ARBA00023198"/>
    </source>
</evidence>
<keyword evidence="12" id="KW-0325">Glycoprotein</keyword>
<dbReference type="SUPFAM" id="SSF52200">
    <property type="entry name" value="Toll/Interleukin receptor TIR domain"/>
    <property type="match status" value="1"/>
</dbReference>
<keyword evidence="5" id="KW-0812">Transmembrane</keyword>
<dbReference type="GO" id="GO:0038023">
    <property type="term" value="F:signaling receptor activity"/>
    <property type="evidence" value="ECO:0007669"/>
    <property type="project" value="TreeGrafter"/>
</dbReference>
<dbReference type="PANTHER" id="PTHR24365">
    <property type="entry name" value="TOLL-LIKE RECEPTOR"/>
    <property type="match status" value="1"/>
</dbReference>
<dbReference type="Gene3D" id="3.80.10.10">
    <property type="entry name" value="Ribonuclease Inhibitor"/>
    <property type="match status" value="2"/>
</dbReference>
<dbReference type="InterPro" id="IPR000157">
    <property type="entry name" value="TIR_dom"/>
</dbReference>
<comment type="subcellular location">
    <subcellularLocation>
        <location evidence="1">Membrane</location>
        <topology evidence="1">Single-pass membrane protein</topology>
    </subcellularLocation>
</comment>
<organism evidence="15 16">
    <name type="scientific">Branchiostoma lanceolatum</name>
    <name type="common">Common lancelet</name>
    <name type="synonym">Amphioxus lanceolatum</name>
    <dbReference type="NCBI Taxonomy" id="7740"/>
    <lineage>
        <taxon>Eukaryota</taxon>
        <taxon>Metazoa</taxon>
        <taxon>Chordata</taxon>
        <taxon>Cephalochordata</taxon>
        <taxon>Leptocardii</taxon>
        <taxon>Amphioxiformes</taxon>
        <taxon>Branchiostomatidae</taxon>
        <taxon>Branchiostoma</taxon>
    </lineage>
</organism>
<dbReference type="PROSITE" id="PS51450">
    <property type="entry name" value="LRR"/>
    <property type="match status" value="2"/>
</dbReference>
<dbReference type="SMART" id="SM00369">
    <property type="entry name" value="LRR_TYP"/>
    <property type="match status" value="3"/>
</dbReference>
<evidence type="ECO:0000256" key="7">
    <source>
        <dbReference type="ARBA" id="ARBA00022737"/>
    </source>
</evidence>
<dbReference type="AlphaFoldDB" id="A0A8K0E941"/>
<accession>A0A8K0E941</accession>
<dbReference type="GO" id="GO:0002224">
    <property type="term" value="P:toll-like receptor signaling pathway"/>
    <property type="evidence" value="ECO:0007669"/>
    <property type="project" value="TreeGrafter"/>
</dbReference>
<keyword evidence="3" id="KW-0399">Innate immunity</keyword>
<evidence type="ECO:0000256" key="9">
    <source>
        <dbReference type="ARBA" id="ARBA00022989"/>
    </source>
</evidence>
<dbReference type="InterPro" id="IPR035897">
    <property type="entry name" value="Toll_tir_struct_dom_sf"/>
</dbReference>
<keyword evidence="9" id="KW-1133">Transmembrane helix</keyword>
<keyword evidence="13" id="KW-0395">Inflammatory response</keyword>
<dbReference type="SMART" id="SM00255">
    <property type="entry name" value="TIR"/>
    <property type="match status" value="1"/>
</dbReference>
<dbReference type="InterPro" id="IPR001611">
    <property type="entry name" value="Leu-rich_rpt"/>
</dbReference>
<dbReference type="OrthoDB" id="1600340at2759"/>
<reference evidence="15" key="1">
    <citation type="submission" date="2022-01" db="EMBL/GenBank/DDBJ databases">
        <authorList>
            <person name="Braso-Vives M."/>
        </authorList>
    </citation>
    <scope>NUCLEOTIDE SEQUENCE</scope>
</reference>
<dbReference type="Pfam" id="PF00560">
    <property type="entry name" value="LRR_1"/>
    <property type="match status" value="1"/>
</dbReference>
<evidence type="ECO:0000256" key="8">
    <source>
        <dbReference type="ARBA" id="ARBA00022859"/>
    </source>
</evidence>
<evidence type="ECO:0000256" key="10">
    <source>
        <dbReference type="ARBA" id="ARBA00023136"/>
    </source>
</evidence>
<dbReference type="Pfam" id="PF13676">
    <property type="entry name" value="TIR_2"/>
    <property type="match status" value="1"/>
</dbReference>
<name>A0A8K0E941_BRALA</name>